<feature type="non-terminal residue" evidence="1">
    <location>
        <position position="1"/>
    </location>
</feature>
<organism evidence="1">
    <name type="scientific">marine sediment metagenome</name>
    <dbReference type="NCBI Taxonomy" id="412755"/>
    <lineage>
        <taxon>unclassified sequences</taxon>
        <taxon>metagenomes</taxon>
        <taxon>ecological metagenomes</taxon>
    </lineage>
</organism>
<gene>
    <name evidence="1" type="ORF">S03H2_69379</name>
</gene>
<reference evidence="1" key="1">
    <citation type="journal article" date="2014" name="Front. Microbiol.">
        <title>High frequency of phylogenetically diverse reductive dehalogenase-homologous genes in deep subseafloor sedimentary metagenomes.</title>
        <authorList>
            <person name="Kawai M."/>
            <person name="Futagami T."/>
            <person name="Toyoda A."/>
            <person name="Takaki Y."/>
            <person name="Nishi S."/>
            <person name="Hori S."/>
            <person name="Arai W."/>
            <person name="Tsubouchi T."/>
            <person name="Morono Y."/>
            <person name="Uchiyama I."/>
            <person name="Ito T."/>
            <person name="Fujiyama A."/>
            <person name="Inagaki F."/>
            <person name="Takami H."/>
        </authorList>
    </citation>
    <scope>NUCLEOTIDE SEQUENCE</scope>
    <source>
        <strain evidence="1">Expedition CK06-06</strain>
    </source>
</reference>
<protein>
    <submittedName>
        <fullName evidence="1">Uncharacterized protein</fullName>
    </submittedName>
</protein>
<name>X1L3H5_9ZZZZ</name>
<feature type="non-terminal residue" evidence="1">
    <location>
        <position position="141"/>
    </location>
</feature>
<dbReference type="EMBL" id="BARU01045828">
    <property type="protein sequence ID" value="GAH96964.1"/>
    <property type="molecule type" value="Genomic_DNA"/>
</dbReference>
<evidence type="ECO:0000313" key="1">
    <source>
        <dbReference type="EMBL" id="GAH96964.1"/>
    </source>
</evidence>
<sequence>VLKEDWHFIGELLDLTSIYLSWENASVVTKINDTKLWMFTTPTNDIGEYFTWKYLDISTGSEITFPMDMSIITEMDDTSIFVSHEPELNSIINVSYGGFYFSEFIIQSISEDTINASYSDPSTGDIQYMNFDKQHIIQRND</sequence>
<dbReference type="AlphaFoldDB" id="X1L3H5"/>
<accession>X1L3H5</accession>
<proteinExistence type="predicted"/>
<comment type="caution">
    <text evidence="1">The sequence shown here is derived from an EMBL/GenBank/DDBJ whole genome shotgun (WGS) entry which is preliminary data.</text>
</comment>